<dbReference type="InterPro" id="IPR045058">
    <property type="entry name" value="GIMA/IAN/Toc"/>
</dbReference>
<evidence type="ECO:0000313" key="5">
    <source>
        <dbReference type="EMBL" id="CAD8675375.1"/>
    </source>
</evidence>
<proteinExistence type="predicted"/>
<dbReference type="InterPro" id="IPR006703">
    <property type="entry name" value="G_AIG1"/>
</dbReference>
<keyword evidence="2" id="KW-0342">GTP-binding</keyword>
<evidence type="ECO:0000256" key="1">
    <source>
        <dbReference type="ARBA" id="ARBA00022741"/>
    </source>
</evidence>
<organism evidence="5">
    <name type="scientific">Pyramimonas obovata</name>
    <dbReference type="NCBI Taxonomy" id="1411642"/>
    <lineage>
        <taxon>Eukaryota</taxon>
        <taxon>Viridiplantae</taxon>
        <taxon>Chlorophyta</taxon>
        <taxon>Pyramimonadophyceae</taxon>
        <taxon>Pyramimonadales</taxon>
        <taxon>Pyramimonadaceae</taxon>
        <taxon>Pyramimonas</taxon>
        <taxon>Pyramimonas incertae sedis</taxon>
    </lineage>
</organism>
<feature type="region of interest" description="Disordered" evidence="3">
    <location>
        <begin position="1"/>
        <end position="52"/>
    </location>
</feature>
<dbReference type="SUPFAM" id="SSF52540">
    <property type="entry name" value="P-loop containing nucleoside triphosphate hydrolases"/>
    <property type="match status" value="1"/>
</dbReference>
<evidence type="ECO:0000256" key="2">
    <source>
        <dbReference type="ARBA" id="ARBA00023134"/>
    </source>
</evidence>
<dbReference type="EMBL" id="HBFA01024911">
    <property type="protein sequence ID" value="CAD8675375.1"/>
    <property type="molecule type" value="Transcribed_RNA"/>
</dbReference>
<dbReference type="PANTHER" id="PTHR10903">
    <property type="entry name" value="GTPASE, IMAP FAMILY MEMBER-RELATED"/>
    <property type="match status" value="1"/>
</dbReference>
<dbReference type="GO" id="GO:0005525">
    <property type="term" value="F:GTP binding"/>
    <property type="evidence" value="ECO:0007669"/>
    <property type="project" value="UniProtKB-KW"/>
</dbReference>
<dbReference type="Gene3D" id="3.40.50.300">
    <property type="entry name" value="P-loop containing nucleotide triphosphate hydrolases"/>
    <property type="match status" value="1"/>
</dbReference>
<feature type="compositionally biased region" description="Acidic residues" evidence="3">
    <location>
        <begin position="1"/>
        <end position="38"/>
    </location>
</feature>
<dbReference type="Pfam" id="PF04548">
    <property type="entry name" value="AIG1"/>
    <property type="match status" value="1"/>
</dbReference>
<feature type="domain" description="AIG1-type G" evidence="4">
    <location>
        <begin position="82"/>
        <end position="303"/>
    </location>
</feature>
<evidence type="ECO:0000259" key="4">
    <source>
        <dbReference type="PROSITE" id="PS51720"/>
    </source>
</evidence>
<gene>
    <name evidence="5" type="ORF">POBO1169_LOCUS12666</name>
</gene>
<protein>
    <recommendedName>
        <fullName evidence="4">AIG1-type G domain-containing protein</fullName>
    </recommendedName>
</protein>
<name>A0A7S0REM2_9CHLO</name>
<dbReference type="AlphaFoldDB" id="A0A7S0REM2"/>
<keyword evidence="1" id="KW-0547">Nucleotide-binding</keyword>
<dbReference type="PANTHER" id="PTHR10903:SF149">
    <property type="entry name" value="TRANSLOCASE OF CHLOROPLAST 33, CHLOROPLASTIC"/>
    <property type="match status" value="1"/>
</dbReference>
<reference evidence="5" key="1">
    <citation type="submission" date="2021-01" db="EMBL/GenBank/DDBJ databases">
        <authorList>
            <person name="Corre E."/>
            <person name="Pelletier E."/>
            <person name="Niang G."/>
            <person name="Scheremetjew M."/>
            <person name="Finn R."/>
            <person name="Kale V."/>
            <person name="Holt S."/>
            <person name="Cochrane G."/>
            <person name="Meng A."/>
            <person name="Brown T."/>
            <person name="Cohen L."/>
        </authorList>
    </citation>
    <scope>NUCLEOTIDE SEQUENCE</scope>
    <source>
        <strain evidence="5">CCMP722</strain>
    </source>
</reference>
<dbReference type="InterPro" id="IPR027417">
    <property type="entry name" value="P-loop_NTPase"/>
</dbReference>
<accession>A0A7S0REM2</accession>
<evidence type="ECO:0000256" key="3">
    <source>
        <dbReference type="SAM" id="MobiDB-lite"/>
    </source>
</evidence>
<sequence length="339" mass="37047">MKAQFDAEDNEEYIASDYDSEEDMEDEEDEGFDEEDELVTGGAAKARATPKDAPEWATLKGFPPATQRSLMAILTKLKGQNKNELTIMLVGKNGVGKSSTGNSLLNEKVFNVATFQNASPGANVPQMVSRKAGGFTLSVIDTPGLLDGGSVNEESLRNICAFVADKTVDAIVYVDRLDTYRVQTVDKQIMEALTQRFGNLVWSITAFALTHGNVLAPAGMEYKDFVKGRVDSLRAAAKEAAGEQMLEVPCAVVENGSRCKTNADNEKILNDGVPWLSNFVKVVADLVGDGDVLDVEKALEGTDVHAKKNRWLVWPMLFAQIFLLKPLVCKTIEKDPNYN</sequence>
<dbReference type="PROSITE" id="PS51720">
    <property type="entry name" value="G_AIG1"/>
    <property type="match status" value="1"/>
</dbReference>